<evidence type="ECO:0000256" key="3">
    <source>
        <dbReference type="ARBA" id="ARBA00022777"/>
    </source>
</evidence>
<name>A0A1G2IKV1_9BACT</name>
<evidence type="ECO:0000256" key="4">
    <source>
        <dbReference type="RuleBase" id="RU003704"/>
    </source>
</evidence>
<gene>
    <name evidence="6" type="ORF">A3G45_00905</name>
</gene>
<dbReference type="Pfam" id="PF00294">
    <property type="entry name" value="PfkB"/>
    <property type="match status" value="1"/>
</dbReference>
<reference evidence="6 7" key="1">
    <citation type="journal article" date="2016" name="Nat. Commun.">
        <title>Thousands of microbial genomes shed light on interconnected biogeochemical processes in an aquifer system.</title>
        <authorList>
            <person name="Anantharaman K."/>
            <person name="Brown C.T."/>
            <person name="Hug L.A."/>
            <person name="Sharon I."/>
            <person name="Castelle C.J."/>
            <person name="Probst A.J."/>
            <person name="Thomas B.C."/>
            <person name="Singh A."/>
            <person name="Wilkins M.J."/>
            <person name="Karaoz U."/>
            <person name="Brodie E.L."/>
            <person name="Williams K.H."/>
            <person name="Hubbard S.S."/>
            <person name="Banfield J.F."/>
        </authorList>
    </citation>
    <scope>NUCLEOTIDE SEQUENCE [LARGE SCALE GENOMIC DNA]</scope>
</reference>
<dbReference type="EMBL" id="MHPE01000051">
    <property type="protein sequence ID" value="OGZ75315.1"/>
    <property type="molecule type" value="Genomic_DNA"/>
</dbReference>
<keyword evidence="3 4" id="KW-0418">Kinase</keyword>
<dbReference type="GO" id="GO:0006796">
    <property type="term" value="P:phosphate-containing compound metabolic process"/>
    <property type="evidence" value="ECO:0007669"/>
    <property type="project" value="UniProtKB-ARBA"/>
</dbReference>
<comment type="similarity">
    <text evidence="1 4">Belongs to the carbohydrate kinase PfkB family.</text>
</comment>
<dbReference type="SUPFAM" id="SSF53613">
    <property type="entry name" value="Ribokinase-like"/>
    <property type="match status" value="1"/>
</dbReference>
<dbReference type="InterPro" id="IPR002139">
    <property type="entry name" value="Ribo/fructo_kinase"/>
</dbReference>
<dbReference type="AlphaFoldDB" id="A0A1G2IKV1"/>
<dbReference type="PROSITE" id="PS00584">
    <property type="entry name" value="PFKB_KINASES_2"/>
    <property type="match status" value="1"/>
</dbReference>
<comment type="caution">
    <text evidence="6">The sequence shown here is derived from an EMBL/GenBank/DDBJ whole genome shotgun (WGS) entry which is preliminary data.</text>
</comment>
<proteinExistence type="inferred from homology"/>
<accession>A0A1G2IKV1</accession>
<dbReference type="PROSITE" id="PS00583">
    <property type="entry name" value="PFKB_KINASES_1"/>
    <property type="match status" value="1"/>
</dbReference>
<dbReference type="InterPro" id="IPR029056">
    <property type="entry name" value="Ribokinase-like"/>
</dbReference>
<dbReference type="PANTHER" id="PTHR10584">
    <property type="entry name" value="SUGAR KINASE"/>
    <property type="match status" value="1"/>
</dbReference>
<feature type="domain" description="Carbohydrate kinase PfkB" evidence="5">
    <location>
        <begin position="44"/>
        <end position="329"/>
    </location>
</feature>
<dbReference type="PRINTS" id="PR00990">
    <property type="entry name" value="RIBOKINASE"/>
</dbReference>
<dbReference type="Proteomes" id="UP000178632">
    <property type="component" value="Unassembled WGS sequence"/>
</dbReference>
<evidence type="ECO:0000313" key="7">
    <source>
        <dbReference type="Proteomes" id="UP000178632"/>
    </source>
</evidence>
<protein>
    <recommendedName>
        <fullName evidence="5">Carbohydrate kinase PfkB domain-containing protein</fullName>
    </recommendedName>
</protein>
<dbReference type="PANTHER" id="PTHR10584:SF166">
    <property type="entry name" value="RIBOKINASE"/>
    <property type="match status" value="1"/>
</dbReference>
<evidence type="ECO:0000256" key="2">
    <source>
        <dbReference type="ARBA" id="ARBA00022679"/>
    </source>
</evidence>
<dbReference type="InterPro" id="IPR002173">
    <property type="entry name" value="Carboh/pur_kinase_PfkB_CS"/>
</dbReference>
<keyword evidence="2 4" id="KW-0808">Transferase</keyword>
<organism evidence="6 7">
    <name type="scientific">Candidatus Staskawiczbacteria bacterium RIFCSPLOWO2_12_FULL_37_15</name>
    <dbReference type="NCBI Taxonomy" id="1802218"/>
    <lineage>
        <taxon>Bacteria</taxon>
        <taxon>Candidatus Staskawicziibacteriota</taxon>
    </lineage>
</organism>
<dbReference type="GO" id="GO:0016301">
    <property type="term" value="F:kinase activity"/>
    <property type="evidence" value="ECO:0007669"/>
    <property type="project" value="UniProtKB-KW"/>
</dbReference>
<dbReference type="InterPro" id="IPR011611">
    <property type="entry name" value="PfkB_dom"/>
</dbReference>
<evidence type="ECO:0000259" key="5">
    <source>
        <dbReference type="Pfam" id="PF00294"/>
    </source>
</evidence>
<sequence>MFNKMYDIITFGSAAQDIHLKSKAFKILQDEKDFVTGAGICLPFGSKIDVEDIVFSSGGGGTNTAATFAKQGFKTAFCGAVGDDIMGREILRELKEMKIDTRFVSVKKEKHTNQSIIVSTTGDERTILVYRGASELLCKDDFPFGKLKARWFYLAPIAGLLSRPSESSSETRSEGGSDLFEDIIDYAHKNKIKIAANPAKQQLSLPAEKLKEIFLKVDILFLNQEEASFLTKIPFDNEVEIFRKIDEICPGIAVMTKGGEGVVASDGKYLYSAKPDPNRKVVDTTGAGDSLASGFLAEFIRTNGDIESAIQFGLANSAGNLSEIGAKTGLLDKNSKFERVSVTKEECGENNLCLPK</sequence>
<dbReference type="Gene3D" id="3.40.1190.20">
    <property type="match status" value="1"/>
</dbReference>
<evidence type="ECO:0000313" key="6">
    <source>
        <dbReference type="EMBL" id="OGZ75315.1"/>
    </source>
</evidence>
<evidence type="ECO:0000256" key="1">
    <source>
        <dbReference type="ARBA" id="ARBA00010688"/>
    </source>
</evidence>